<sequence length="278" mass="31978">MQYIDEPEKKQKVSHYEKGTAKLDIKNNEFTSKKFQEIRKLSTHKKLLESFHRIGMCLNNKYLQSIPLQGLDKVCFILMNDYDEEDSKLGVGPLNDGYLIGLKHFKIGYKVFYLYNCPMEEFLLALGFMIRNAKENLTVFYSGRDDKIMDGIEFSDGTLFRDEIAAAITKFSTEHQQIMFITDCLSGGSVFDIDGCPNAVSFYVKKAGNGVKKSSKEIKQTHGIFTYYFCKITNENPKITPNKLVEKMNLSLNRFVEEFAFETTNDELNKSPVFQIKS</sequence>
<evidence type="ECO:0000313" key="1">
    <source>
        <dbReference type="EMBL" id="KAK8845819.1"/>
    </source>
</evidence>
<protein>
    <recommendedName>
        <fullName evidence="3">Caspase family p20 domain-containing protein</fullName>
    </recommendedName>
</protein>
<proteinExistence type="predicted"/>
<reference evidence="1 2" key="1">
    <citation type="submission" date="2024-04" db="EMBL/GenBank/DDBJ databases">
        <title>Tritrichomonas musculus Genome.</title>
        <authorList>
            <person name="Alves-Ferreira E."/>
            <person name="Grigg M."/>
            <person name="Lorenzi H."/>
            <person name="Galac M."/>
        </authorList>
    </citation>
    <scope>NUCLEOTIDE SEQUENCE [LARGE SCALE GENOMIC DNA]</scope>
    <source>
        <strain evidence="1 2">EAF2021</strain>
    </source>
</reference>
<dbReference type="Proteomes" id="UP001470230">
    <property type="component" value="Unassembled WGS sequence"/>
</dbReference>
<dbReference type="EMBL" id="JAPFFF010000030">
    <property type="protein sequence ID" value="KAK8845819.1"/>
    <property type="molecule type" value="Genomic_DNA"/>
</dbReference>
<organism evidence="1 2">
    <name type="scientific">Tritrichomonas musculus</name>
    <dbReference type="NCBI Taxonomy" id="1915356"/>
    <lineage>
        <taxon>Eukaryota</taxon>
        <taxon>Metamonada</taxon>
        <taxon>Parabasalia</taxon>
        <taxon>Tritrichomonadida</taxon>
        <taxon>Tritrichomonadidae</taxon>
        <taxon>Tritrichomonas</taxon>
    </lineage>
</organism>
<evidence type="ECO:0008006" key="3">
    <source>
        <dbReference type="Google" id="ProtNLM"/>
    </source>
</evidence>
<comment type="caution">
    <text evidence="1">The sequence shown here is derived from an EMBL/GenBank/DDBJ whole genome shotgun (WGS) entry which is preliminary data.</text>
</comment>
<gene>
    <name evidence="1" type="ORF">M9Y10_020742</name>
</gene>
<keyword evidence="2" id="KW-1185">Reference proteome</keyword>
<name>A0ABR2HGG7_9EUKA</name>
<accession>A0ABR2HGG7</accession>
<evidence type="ECO:0000313" key="2">
    <source>
        <dbReference type="Proteomes" id="UP001470230"/>
    </source>
</evidence>